<keyword evidence="1" id="KW-0812">Transmembrane</keyword>
<accession>A0A836BYI8</accession>
<protein>
    <submittedName>
        <fullName evidence="2">Uncharacterized protein</fullName>
    </submittedName>
</protein>
<proteinExistence type="predicted"/>
<dbReference type="OrthoDB" id="521524at2759"/>
<keyword evidence="3" id="KW-1185">Reference proteome</keyword>
<keyword evidence="1" id="KW-0472">Membrane</keyword>
<evidence type="ECO:0000256" key="1">
    <source>
        <dbReference type="SAM" id="Phobius"/>
    </source>
</evidence>
<sequence length="92" mass="10531">MVFDYVFAKGEGNKGASYKRTWKPDWRSPPGIKGSRIALQVLGLCALCALPVVFVSSREGAREKQPDVYMIQKQKAREERMRWIESDDMPPK</sequence>
<evidence type="ECO:0000313" key="3">
    <source>
        <dbReference type="Proteomes" id="UP000612055"/>
    </source>
</evidence>
<keyword evidence="1" id="KW-1133">Transmembrane helix</keyword>
<dbReference type="AlphaFoldDB" id="A0A836BYI8"/>
<name>A0A836BYI8_9CHLO</name>
<evidence type="ECO:0000313" key="2">
    <source>
        <dbReference type="EMBL" id="KAG2492358.1"/>
    </source>
</evidence>
<dbReference type="Proteomes" id="UP000612055">
    <property type="component" value="Unassembled WGS sequence"/>
</dbReference>
<organism evidence="2 3">
    <name type="scientific">Edaphochlamys debaryana</name>
    <dbReference type="NCBI Taxonomy" id="47281"/>
    <lineage>
        <taxon>Eukaryota</taxon>
        <taxon>Viridiplantae</taxon>
        <taxon>Chlorophyta</taxon>
        <taxon>core chlorophytes</taxon>
        <taxon>Chlorophyceae</taxon>
        <taxon>CS clade</taxon>
        <taxon>Chlamydomonadales</taxon>
        <taxon>Chlamydomonadales incertae sedis</taxon>
        <taxon>Edaphochlamys</taxon>
    </lineage>
</organism>
<gene>
    <name evidence="2" type="ORF">HYH03_009306</name>
</gene>
<dbReference type="EMBL" id="JAEHOE010000045">
    <property type="protein sequence ID" value="KAG2492358.1"/>
    <property type="molecule type" value="Genomic_DNA"/>
</dbReference>
<reference evidence="2" key="1">
    <citation type="journal article" date="2020" name="bioRxiv">
        <title>Comparative genomics of Chlamydomonas.</title>
        <authorList>
            <person name="Craig R.J."/>
            <person name="Hasan A.R."/>
            <person name="Ness R.W."/>
            <person name="Keightley P.D."/>
        </authorList>
    </citation>
    <scope>NUCLEOTIDE SEQUENCE</scope>
    <source>
        <strain evidence="2">CCAP 11/70</strain>
    </source>
</reference>
<comment type="caution">
    <text evidence="2">The sequence shown here is derived from an EMBL/GenBank/DDBJ whole genome shotgun (WGS) entry which is preliminary data.</text>
</comment>
<feature type="transmembrane region" description="Helical" evidence="1">
    <location>
        <begin position="37"/>
        <end position="55"/>
    </location>
</feature>